<accession>A1VWI6</accession>
<proteinExistence type="predicted"/>
<evidence type="ECO:0000313" key="2">
    <source>
        <dbReference type="Proteomes" id="UP000000644"/>
    </source>
</evidence>
<dbReference type="KEGG" id="pna:Pnap_4952"/>
<dbReference type="EMBL" id="CP000532">
    <property type="protein sequence ID" value="ABM40014.1"/>
    <property type="molecule type" value="Genomic_DNA"/>
</dbReference>
<dbReference type="Gene3D" id="3.90.350.10">
    <property type="entry name" value="Transposase Inhibitor Protein From Tn5, Chain A, domain 1"/>
    <property type="match status" value="1"/>
</dbReference>
<name>A1VWI6_POLNA</name>
<organism evidence="1 2">
    <name type="scientific">Polaromonas naphthalenivorans (strain CJ2)</name>
    <dbReference type="NCBI Taxonomy" id="365044"/>
    <lineage>
        <taxon>Bacteria</taxon>
        <taxon>Pseudomonadati</taxon>
        <taxon>Pseudomonadota</taxon>
        <taxon>Betaproteobacteria</taxon>
        <taxon>Burkholderiales</taxon>
        <taxon>Comamonadaceae</taxon>
        <taxon>Polaromonas</taxon>
    </lineage>
</organism>
<sequence>MVRCQHNRVLPEEGRLWDDMMAGAPLGHIFFELPAGCGRKAHAVEQEVHAQPIGLPDVQGGQLEVTCLITLKVNAPADAKPVVCRLLTNRTATSLQAAVELVDWYHAR</sequence>
<reference evidence="2" key="1">
    <citation type="journal article" date="2009" name="Environ. Microbiol.">
        <title>The genome of Polaromonas naphthalenivorans strain CJ2, isolated from coal tar-contaminated sediment, reveals physiological and metabolic versatility and evolution through extensive horizontal gene transfer.</title>
        <authorList>
            <person name="Yagi J.M."/>
            <person name="Sims D."/>
            <person name="Brettin T."/>
            <person name="Bruce D."/>
            <person name="Madsen E.L."/>
        </authorList>
    </citation>
    <scope>NUCLEOTIDE SEQUENCE [LARGE SCALE GENOMIC DNA]</scope>
    <source>
        <strain evidence="2">CJ2</strain>
        <plasmid evidence="2">Plasmid pPNAP03</plasmid>
    </source>
</reference>
<dbReference type="InterPro" id="IPR012337">
    <property type="entry name" value="RNaseH-like_sf"/>
</dbReference>
<dbReference type="SUPFAM" id="SSF53098">
    <property type="entry name" value="Ribonuclease H-like"/>
    <property type="match status" value="1"/>
</dbReference>
<keyword evidence="2" id="KW-1185">Reference proteome</keyword>
<dbReference type="Proteomes" id="UP000000644">
    <property type="component" value="Plasmid pPNAP03"/>
</dbReference>
<gene>
    <name evidence="1" type="ordered locus">Pnap_4952</name>
</gene>
<evidence type="ECO:0000313" key="1">
    <source>
        <dbReference type="EMBL" id="ABM40014.1"/>
    </source>
</evidence>
<geneLocation type="plasmid" evidence="1 2">
    <name>pPNAP03</name>
</geneLocation>
<dbReference type="AlphaFoldDB" id="A1VWI6"/>
<dbReference type="HOGENOM" id="CLU_2194539_0_0_4"/>
<keyword evidence="1" id="KW-0614">Plasmid</keyword>
<protein>
    <submittedName>
        <fullName evidence="1">Transposase, IS4 family</fullName>
    </submittedName>
</protein>